<keyword evidence="4" id="KW-0732">Signal</keyword>
<dbReference type="InterPro" id="IPR039424">
    <property type="entry name" value="SBP_5"/>
</dbReference>
<dbReference type="GO" id="GO:1904680">
    <property type="term" value="F:peptide transmembrane transporter activity"/>
    <property type="evidence" value="ECO:0007669"/>
    <property type="project" value="TreeGrafter"/>
</dbReference>
<dbReference type="PIRSF" id="PIRSF002741">
    <property type="entry name" value="MppA"/>
    <property type="match status" value="1"/>
</dbReference>
<dbReference type="AlphaFoldDB" id="A0A8A7KGV4"/>
<gene>
    <name evidence="6" type="ORF">GM661_13865</name>
</gene>
<evidence type="ECO:0000256" key="1">
    <source>
        <dbReference type="ARBA" id="ARBA00004196"/>
    </source>
</evidence>
<evidence type="ECO:0000313" key="6">
    <source>
        <dbReference type="EMBL" id="QTL98968.1"/>
    </source>
</evidence>
<name>A0A8A7KGV4_9FIRM</name>
<dbReference type="EMBL" id="CP046640">
    <property type="protein sequence ID" value="QTL98968.1"/>
    <property type="molecule type" value="Genomic_DNA"/>
</dbReference>
<evidence type="ECO:0000256" key="3">
    <source>
        <dbReference type="ARBA" id="ARBA00022448"/>
    </source>
</evidence>
<dbReference type="PANTHER" id="PTHR30290:SF10">
    <property type="entry name" value="PERIPLASMIC OLIGOPEPTIDE-BINDING PROTEIN-RELATED"/>
    <property type="match status" value="1"/>
</dbReference>
<protein>
    <submittedName>
        <fullName evidence="6">Peptide ABC transporter substrate-binding protein</fullName>
    </submittedName>
</protein>
<dbReference type="RefSeq" id="WP_230867373.1">
    <property type="nucleotide sequence ID" value="NZ_CP046640.1"/>
</dbReference>
<dbReference type="GO" id="GO:0015833">
    <property type="term" value="P:peptide transport"/>
    <property type="evidence" value="ECO:0007669"/>
    <property type="project" value="TreeGrafter"/>
</dbReference>
<feature type="domain" description="Solute-binding protein family 5" evidence="5">
    <location>
        <begin position="81"/>
        <end position="482"/>
    </location>
</feature>
<comment type="similarity">
    <text evidence="2">Belongs to the bacterial solute-binding protein 5 family.</text>
</comment>
<dbReference type="GO" id="GO:0043190">
    <property type="term" value="C:ATP-binding cassette (ABC) transporter complex"/>
    <property type="evidence" value="ECO:0007669"/>
    <property type="project" value="InterPro"/>
</dbReference>
<dbReference type="KEGG" id="ifn:GM661_13865"/>
<dbReference type="GO" id="GO:0042597">
    <property type="term" value="C:periplasmic space"/>
    <property type="evidence" value="ECO:0007669"/>
    <property type="project" value="UniProtKB-ARBA"/>
</dbReference>
<dbReference type="Pfam" id="PF00496">
    <property type="entry name" value="SBP_bac_5"/>
    <property type="match status" value="1"/>
</dbReference>
<dbReference type="InterPro" id="IPR030678">
    <property type="entry name" value="Peptide/Ni-bd"/>
</dbReference>
<accession>A0A8A7KGV4</accession>
<dbReference type="Gene3D" id="3.10.105.10">
    <property type="entry name" value="Dipeptide-binding Protein, Domain 3"/>
    <property type="match status" value="1"/>
</dbReference>
<dbReference type="Gene3D" id="3.40.190.10">
    <property type="entry name" value="Periplasmic binding protein-like II"/>
    <property type="match status" value="1"/>
</dbReference>
<proteinExistence type="inferred from homology"/>
<keyword evidence="7" id="KW-1185">Reference proteome</keyword>
<dbReference type="PANTHER" id="PTHR30290">
    <property type="entry name" value="PERIPLASMIC BINDING COMPONENT OF ABC TRANSPORTER"/>
    <property type="match status" value="1"/>
</dbReference>
<reference evidence="6" key="1">
    <citation type="submission" date="2019-12" db="EMBL/GenBank/DDBJ databases">
        <authorList>
            <person name="zhang j."/>
            <person name="sun C.M."/>
        </authorList>
    </citation>
    <scope>NUCLEOTIDE SEQUENCE</scope>
    <source>
        <strain evidence="6">NS-1</strain>
    </source>
</reference>
<dbReference type="InterPro" id="IPR000914">
    <property type="entry name" value="SBP_5_dom"/>
</dbReference>
<comment type="subcellular location">
    <subcellularLocation>
        <location evidence="1">Cell envelope</location>
    </subcellularLocation>
</comment>
<organism evidence="6 7">
    <name type="scientific">Iocasia fonsfrigidae</name>
    <dbReference type="NCBI Taxonomy" id="2682810"/>
    <lineage>
        <taxon>Bacteria</taxon>
        <taxon>Bacillati</taxon>
        <taxon>Bacillota</taxon>
        <taxon>Clostridia</taxon>
        <taxon>Halanaerobiales</taxon>
        <taxon>Halanaerobiaceae</taxon>
        <taxon>Iocasia</taxon>
    </lineage>
</organism>
<dbReference type="Gene3D" id="3.90.76.10">
    <property type="entry name" value="Dipeptide-binding Protein, Domain 1"/>
    <property type="match status" value="1"/>
</dbReference>
<dbReference type="Proteomes" id="UP000665020">
    <property type="component" value="Chromosome"/>
</dbReference>
<dbReference type="SUPFAM" id="SSF53850">
    <property type="entry name" value="Periplasmic binding protein-like II"/>
    <property type="match status" value="1"/>
</dbReference>
<sequence length="569" mass="65212">MLRKPEKTLVFFLAMIMMILLITVGNEVYGDEIKVYRSASTSVESFNPYAGVSAQARTLQTYIYSSLLDIVADENGEKIKFVPVQARELPTSEDNITWLVKLRKGLQWTDGTVITADTYEYSLKMLLDPKQANYVAFLLFDNIPVVNAKRYFKNEVGWDEVGIKVIDKYTLKFTLETAMPTVDVYSVFTSLFPVHKELYEAGMNKDRTETSYGTDLESTPSCGPYRLTKWIRDQYREFDKNENSPLADIYKVDRIGSRVVLESATRLQMFENNELDGVSVSGNNFDRYSEDPRLVYSEANTVWGFYINSASKTNPILQNNDFRKALFYGMNRDAISKGVFKTFKSAPYFISTICMVGSIERGQKYRETSAARNLLGEGITYKADLALEYFEKAYQANGNKKITIEIIYFDGSEGFKRLAEVAQQEYEQLFGRDKLKIKLRAVPATAAYDAYEQGDFDLGIGARSQNPLNPWSSMKVWTSDFPQKNDRMYDETFDELYERTTTGDLLLDDQLRLDALVEMERILLDYVPMVPIFQNDNAVIYQDRIRLHTKGKYLPADVGFAVLQSEIIE</sequence>
<keyword evidence="3" id="KW-0813">Transport</keyword>
<evidence type="ECO:0000313" key="7">
    <source>
        <dbReference type="Proteomes" id="UP000665020"/>
    </source>
</evidence>
<evidence type="ECO:0000256" key="4">
    <source>
        <dbReference type="ARBA" id="ARBA00022729"/>
    </source>
</evidence>
<evidence type="ECO:0000259" key="5">
    <source>
        <dbReference type="Pfam" id="PF00496"/>
    </source>
</evidence>
<dbReference type="GO" id="GO:0030313">
    <property type="term" value="C:cell envelope"/>
    <property type="evidence" value="ECO:0007669"/>
    <property type="project" value="UniProtKB-SubCell"/>
</dbReference>
<evidence type="ECO:0000256" key="2">
    <source>
        <dbReference type="ARBA" id="ARBA00005695"/>
    </source>
</evidence>